<proteinExistence type="predicted"/>
<dbReference type="EMBL" id="ML977018">
    <property type="protein sequence ID" value="KAF1951272.1"/>
    <property type="molecule type" value="Genomic_DNA"/>
</dbReference>
<gene>
    <name evidence="1" type="ORF">CC80DRAFT_508913</name>
</gene>
<protein>
    <recommendedName>
        <fullName evidence="3">Fucose-specific lectin</fullName>
    </recommendedName>
</protein>
<keyword evidence="2" id="KW-1185">Reference proteome</keyword>
<dbReference type="Gene3D" id="2.120.10.70">
    <property type="entry name" value="Fucose-specific lectin"/>
    <property type="match status" value="1"/>
</dbReference>
<evidence type="ECO:0008006" key="3">
    <source>
        <dbReference type="Google" id="ProtNLM"/>
    </source>
</evidence>
<dbReference type="OrthoDB" id="5309577at2759"/>
<name>A0A6A5THZ3_9PLEO</name>
<reference evidence="1" key="1">
    <citation type="journal article" date="2020" name="Stud. Mycol.">
        <title>101 Dothideomycetes genomes: a test case for predicting lifestyles and emergence of pathogens.</title>
        <authorList>
            <person name="Haridas S."/>
            <person name="Albert R."/>
            <person name="Binder M."/>
            <person name="Bloem J."/>
            <person name="Labutti K."/>
            <person name="Salamov A."/>
            <person name="Andreopoulos B."/>
            <person name="Baker S."/>
            <person name="Barry K."/>
            <person name="Bills G."/>
            <person name="Bluhm B."/>
            <person name="Cannon C."/>
            <person name="Castanera R."/>
            <person name="Culley D."/>
            <person name="Daum C."/>
            <person name="Ezra D."/>
            <person name="Gonzalez J."/>
            <person name="Henrissat B."/>
            <person name="Kuo A."/>
            <person name="Liang C."/>
            <person name="Lipzen A."/>
            <person name="Lutzoni F."/>
            <person name="Magnuson J."/>
            <person name="Mondo S."/>
            <person name="Nolan M."/>
            <person name="Ohm R."/>
            <person name="Pangilinan J."/>
            <person name="Park H.-J."/>
            <person name="Ramirez L."/>
            <person name="Alfaro M."/>
            <person name="Sun H."/>
            <person name="Tritt A."/>
            <person name="Yoshinaga Y."/>
            <person name="Zwiers L.-H."/>
            <person name="Turgeon B."/>
            <person name="Goodwin S."/>
            <person name="Spatafora J."/>
            <person name="Crous P."/>
            <person name="Grigoriev I."/>
        </authorList>
    </citation>
    <scope>NUCLEOTIDE SEQUENCE</scope>
    <source>
        <strain evidence="1">CBS 675.92</strain>
    </source>
</reference>
<accession>A0A6A5THZ3</accession>
<evidence type="ECO:0000313" key="2">
    <source>
        <dbReference type="Proteomes" id="UP000800035"/>
    </source>
</evidence>
<evidence type="ECO:0000313" key="1">
    <source>
        <dbReference type="EMBL" id="KAF1951272.1"/>
    </source>
</evidence>
<organism evidence="1 2">
    <name type="scientific">Byssothecium circinans</name>
    <dbReference type="NCBI Taxonomy" id="147558"/>
    <lineage>
        <taxon>Eukaryota</taxon>
        <taxon>Fungi</taxon>
        <taxon>Dikarya</taxon>
        <taxon>Ascomycota</taxon>
        <taxon>Pezizomycotina</taxon>
        <taxon>Dothideomycetes</taxon>
        <taxon>Pleosporomycetidae</taxon>
        <taxon>Pleosporales</taxon>
        <taxon>Massarineae</taxon>
        <taxon>Massarinaceae</taxon>
        <taxon>Byssothecium</taxon>
    </lineage>
</organism>
<sequence length="164" mass="17719">MALIKPSITTKSIASVRENSSSEERFFYYNDQNELSFSTLNPGSGPSSPQVIKVDGKSILGQWGCANHLGAVFKNPVDKFAIYYIDSNTGKLRELVGALGGLFVGGLDSQTDFFPTPEGGFTVSGSGKENDPSIIFFDSKKNGAMTETRFDPSKSKWMSTVLAP</sequence>
<dbReference type="AlphaFoldDB" id="A0A6A5THZ3"/>
<dbReference type="Proteomes" id="UP000800035">
    <property type="component" value="Unassembled WGS sequence"/>
</dbReference>